<dbReference type="Pfam" id="PF13673">
    <property type="entry name" value="Acetyltransf_10"/>
    <property type="match status" value="1"/>
</dbReference>
<accession>A0A2U9IN76</accession>
<gene>
    <name evidence="2" type="ORF">DFR86_07780</name>
</gene>
<protein>
    <recommendedName>
        <fullName evidence="1">N-acetyltransferase domain-containing protein</fullName>
    </recommendedName>
</protein>
<dbReference type="InterPro" id="IPR016181">
    <property type="entry name" value="Acyl_CoA_acyltransferase"/>
</dbReference>
<dbReference type="KEGG" id="asul:DFR86_07780"/>
<dbReference type="AlphaFoldDB" id="A0A2U9IN76"/>
<dbReference type="InterPro" id="IPR000182">
    <property type="entry name" value="GNAT_dom"/>
</dbReference>
<evidence type="ECO:0000313" key="2">
    <source>
        <dbReference type="EMBL" id="AWR97456.1"/>
    </source>
</evidence>
<dbReference type="EMBL" id="CP029288">
    <property type="protein sequence ID" value="AWR97456.1"/>
    <property type="molecule type" value="Genomic_DNA"/>
</dbReference>
<feature type="domain" description="N-acetyltransferase" evidence="1">
    <location>
        <begin position="1"/>
        <end position="116"/>
    </location>
</feature>
<evidence type="ECO:0000259" key="1">
    <source>
        <dbReference type="PROSITE" id="PS51186"/>
    </source>
</evidence>
<dbReference type="OrthoDB" id="43754at2157"/>
<sequence length="138" mass="15858">MDKYSLKDYYLWKLQGDKVFLLDIDGEIAGIVDLVEEDEYILVDMLAKNKIVNAEKVGSRLLEFSEEYARIKGKKFVVVEALDTAKGFYEKLGFKEISKKYDKEWGILTVMVKEVVPTTQLNLSEGNINKNELLAIQK</sequence>
<proteinExistence type="predicted"/>
<evidence type="ECO:0000313" key="3">
    <source>
        <dbReference type="Proteomes" id="UP000248410"/>
    </source>
</evidence>
<name>A0A2U9IN76_9CREN</name>
<dbReference type="Proteomes" id="UP000248410">
    <property type="component" value="Chromosome"/>
</dbReference>
<dbReference type="Gene3D" id="3.40.630.30">
    <property type="match status" value="1"/>
</dbReference>
<organism evidence="2 3">
    <name type="scientific">Acidianus sulfidivorans JP7</name>
    <dbReference type="NCBI Taxonomy" id="619593"/>
    <lineage>
        <taxon>Archaea</taxon>
        <taxon>Thermoproteota</taxon>
        <taxon>Thermoprotei</taxon>
        <taxon>Sulfolobales</taxon>
        <taxon>Sulfolobaceae</taxon>
        <taxon>Acidianus</taxon>
    </lineage>
</organism>
<dbReference type="CDD" id="cd04301">
    <property type="entry name" value="NAT_SF"/>
    <property type="match status" value="1"/>
</dbReference>
<dbReference type="SUPFAM" id="SSF55729">
    <property type="entry name" value="Acyl-CoA N-acyltransferases (Nat)"/>
    <property type="match status" value="1"/>
</dbReference>
<reference evidence="2 3" key="1">
    <citation type="submission" date="2018-05" db="EMBL/GenBank/DDBJ databases">
        <title>Complete Genome Sequences of Extremely Thermoacidophilic, Metal-Mobilizing Type-Strain Members of the Archaeal Family Sulfolobaceae: Acidianus brierleyi DSM-1651T, Acidianus sulfidivorans DSM-18786T, Metallosphaera hakonensis DSM-7519T, and Metallosphaera prunae DSM-10039T.</title>
        <authorList>
            <person name="Counts J.A."/>
            <person name="Kelly R.M."/>
        </authorList>
    </citation>
    <scope>NUCLEOTIDE SEQUENCE [LARGE SCALE GENOMIC DNA]</scope>
    <source>
        <strain evidence="2 3">JP7</strain>
    </source>
</reference>
<keyword evidence="3" id="KW-1185">Reference proteome</keyword>
<dbReference type="PROSITE" id="PS51186">
    <property type="entry name" value="GNAT"/>
    <property type="match status" value="1"/>
</dbReference>
<dbReference type="GO" id="GO:0016747">
    <property type="term" value="F:acyltransferase activity, transferring groups other than amino-acyl groups"/>
    <property type="evidence" value="ECO:0007669"/>
    <property type="project" value="InterPro"/>
</dbReference>